<dbReference type="Proteomes" id="UP000636110">
    <property type="component" value="Unassembled WGS sequence"/>
</dbReference>
<evidence type="ECO:0000256" key="1">
    <source>
        <dbReference type="ARBA" id="ARBA00004167"/>
    </source>
</evidence>
<keyword evidence="5" id="KW-1185">Reference proteome</keyword>
<reference evidence="4 5" key="1">
    <citation type="submission" date="2019-11" db="EMBL/GenBank/DDBJ databases">
        <title>Description of Pedobacter sp. LMG 31462T.</title>
        <authorList>
            <person name="Carlier A."/>
            <person name="Qi S."/>
            <person name="Vandamme P."/>
        </authorList>
    </citation>
    <scope>NUCLEOTIDE SEQUENCE [LARGE SCALE GENOMIC DNA]</scope>
    <source>
        <strain evidence="4 5">LMG 31462</strain>
    </source>
</reference>
<proteinExistence type="predicted"/>
<evidence type="ECO:0000313" key="4">
    <source>
        <dbReference type="EMBL" id="MBB2147399.1"/>
    </source>
</evidence>
<accession>A0ABR6EQ78</accession>
<evidence type="ECO:0000313" key="5">
    <source>
        <dbReference type="Proteomes" id="UP000636110"/>
    </source>
</evidence>
<evidence type="ECO:0000259" key="3">
    <source>
        <dbReference type="Pfam" id="PF01145"/>
    </source>
</evidence>
<dbReference type="Pfam" id="PF01145">
    <property type="entry name" value="Band_7"/>
    <property type="match status" value="1"/>
</dbReference>
<dbReference type="PIRSF" id="PIRSF035261">
    <property type="entry name" value="UCP035261"/>
    <property type="match status" value="1"/>
</dbReference>
<evidence type="ECO:0000256" key="2">
    <source>
        <dbReference type="SAM" id="Phobius"/>
    </source>
</evidence>
<sequence>MEALIFNYWWVGVALLCAVLNKYILRFFFGMVVVPENRIGLVTKKFVLYGADKALPDGRIIAIIGEAGYQGKTLAPGLYFGMWFWQYSVTMEEFTIIPEGNIGLIMAKDGAEIPTGNILGHKVACDNFQDAVKFLESGGQRGRQTSYITSGSYRINTLLFQVSVTEMVRIQESMVGIVTTLDGLPIEPNQIAGKLVEGHNNFQDFDLFINKGGNRGLQPQVILAGSYNLNPWAIQLEQIPMTEIAIGYVGVVISYIGNDGSDLTGADFKHGNIVGKGSKGVWLEPLGPGKYPINKYIMKVELVPTTNLVLNWASARSEAHNLDKNLSTITVRSKDGFPFNLDVSQIIHVPTTEAPKVIARFGNMVNLVSQVLEPTIGNYFRNSAQDSDVIAFLSTRKERQESAKEHIRRVLDEYNVNAVDTLIGDIVPPESLMKTLTDRKIAEEQKVTYNTQKQAQETRQGMEKETAIADMQKDIVKAQQSVEIAERTASATVKKSEGDAAGVKLAVGAEAEATKMRAHAEAEATKARAQADSEAIKLRASAEAEMISLTGDAEAGKILAVGKSTAEAYELAVKALGGENFTRYKITEELSKGNVKLIPDVLIGSSGPNGASAMDGLLGIKLMELMDPDRRKEVSTITEILEPRSDHKL</sequence>
<dbReference type="InterPro" id="IPR036013">
    <property type="entry name" value="Band_7/SPFH_dom_sf"/>
</dbReference>
<dbReference type="EMBL" id="WNXC01000001">
    <property type="protein sequence ID" value="MBB2147399.1"/>
    <property type="molecule type" value="Genomic_DNA"/>
</dbReference>
<feature type="transmembrane region" description="Helical" evidence="2">
    <location>
        <begin position="6"/>
        <end position="25"/>
    </location>
</feature>
<keyword evidence="2" id="KW-0472">Membrane</keyword>
<name>A0ABR6EQ78_9SPHI</name>
<dbReference type="RefSeq" id="WP_182952679.1">
    <property type="nucleotide sequence ID" value="NZ_WNXC01000001.1"/>
</dbReference>
<dbReference type="InterPro" id="IPR017037">
    <property type="entry name" value="UCP035261"/>
</dbReference>
<dbReference type="SUPFAM" id="SSF117892">
    <property type="entry name" value="Band 7/SPFH domain"/>
    <property type="match status" value="1"/>
</dbReference>
<comment type="subcellular location">
    <subcellularLocation>
        <location evidence="1">Membrane</location>
        <topology evidence="1">Single-pass membrane protein</topology>
    </subcellularLocation>
</comment>
<dbReference type="InterPro" id="IPR001107">
    <property type="entry name" value="Band_7"/>
</dbReference>
<keyword evidence="2" id="KW-0812">Transmembrane</keyword>
<comment type="caution">
    <text evidence="4">The sequence shown here is derived from an EMBL/GenBank/DDBJ whole genome shotgun (WGS) entry which is preliminary data.</text>
</comment>
<keyword evidence="2" id="KW-1133">Transmembrane helix</keyword>
<gene>
    <name evidence="4" type="ORF">GM920_00615</name>
</gene>
<organism evidence="4 5">
    <name type="scientific">Pedobacter gandavensis</name>
    <dbReference type="NCBI Taxonomy" id="2679963"/>
    <lineage>
        <taxon>Bacteria</taxon>
        <taxon>Pseudomonadati</taxon>
        <taxon>Bacteroidota</taxon>
        <taxon>Sphingobacteriia</taxon>
        <taxon>Sphingobacteriales</taxon>
        <taxon>Sphingobacteriaceae</taxon>
        <taxon>Pedobacter</taxon>
    </lineage>
</organism>
<feature type="domain" description="Band 7" evidence="3">
    <location>
        <begin position="275"/>
        <end position="458"/>
    </location>
</feature>
<protein>
    <submittedName>
        <fullName evidence="4">Flotillin family protein</fullName>
    </submittedName>
</protein>